<dbReference type="PANTHER" id="PTHR34835">
    <property type="entry name" value="OS07G0283600 PROTEIN-RELATED"/>
    <property type="match status" value="1"/>
</dbReference>
<sequence>MAQYDLVTSSLIYGEGENKKVLTIETEDVARVYGLPIGGAEIDVIRSNDKMLDMFMEELNIECNRSRNVEVMHLREAACGGPDDEPERRPLVAAAVKQFLLLAMGSMLVPKMSRLCDLDYAEYLVGRVEDIATFNWSGFVARNMKFELSRAKENEAEARANGRQQWPLGDIHFLMVTSPLTLLILFI</sequence>
<name>A0AAV2EM25_9ROSI</name>
<accession>A0AAV2EM25</accession>
<organism evidence="1 2">
    <name type="scientific">Linum trigynum</name>
    <dbReference type="NCBI Taxonomy" id="586398"/>
    <lineage>
        <taxon>Eukaryota</taxon>
        <taxon>Viridiplantae</taxon>
        <taxon>Streptophyta</taxon>
        <taxon>Embryophyta</taxon>
        <taxon>Tracheophyta</taxon>
        <taxon>Spermatophyta</taxon>
        <taxon>Magnoliopsida</taxon>
        <taxon>eudicotyledons</taxon>
        <taxon>Gunneridae</taxon>
        <taxon>Pentapetalae</taxon>
        <taxon>rosids</taxon>
        <taxon>fabids</taxon>
        <taxon>Malpighiales</taxon>
        <taxon>Linaceae</taxon>
        <taxon>Linum</taxon>
    </lineage>
</organism>
<proteinExistence type="predicted"/>
<protein>
    <submittedName>
        <fullName evidence="1">Uncharacterized protein</fullName>
    </submittedName>
</protein>
<reference evidence="1 2" key="1">
    <citation type="submission" date="2024-04" db="EMBL/GenBank/DDBJ databases">
        <authorList>
            <person name="Fracassetti M."/>
        </authorList>
    </citation>
    <scope>NUCLEOTIDE SEQUENCE [LARGE SCALE GENOMIC DNA]</scope>
</reference>
<evidence type="ECO:0000313" key="2">
    <source>
        <dbReference type="Proteomes" id="UP001497516"/>
    </source>
</evidence>
<evidence type="ECO:0000313" key="1">
    <source>
        <dbReference type="EMBL" id="CAL1386728.1"/>
    </source>
</evidence>
<dbReference type="AlphaFoldDB" id="A0AAV2EM25"/>
<gene>
    <name evidence="1" type="ORF">LTRI10_LOCUS27754</name>
</gene>
<dbReference type="EMBL" id="OZ034818">
    <property type="protein sequence ID" value="CAL1386728.1"/>
    <property type="molecule type" value="Genomic_DNA"/>
</dbReference>
<keyword evidence="2" id="KW-1185">Reference proteome</keyword>
<dbReference type="Proteomes" id="UP001497516">
    <property type="component" value="Chromosome 5"/>
</dbReference>